<keyword evidence="6 10" id="KW-1133">Transmembrane helix</keyword>
<dbReference type="InterPro" id="IPR005170">
    <property type="entry name" value="Transptr-assoc_dom"/>
</dbReference>
<dbReference type="SUPFAM" id="SSF56176">
    <property type="entry name" value="FAD-binding/transporter-associated domain-like"/>
    <property type="match status" value="1"/>
</dbReference>
<feature type="transmembrane region" description="Helical" evidence="12">
    <location>
        <begin position="93"/>
        <end position="112"/>
    </location>
</feature>
<evidence type="ECO:0000256" key="5">
    <source>
        <dbReference type="ARBA" id="ARBA00022737"/>
    </source>
</evidence>
<sequence>MSQYLVQLGIALLLAILAGLMAAAEAALSSFSRSRADKLVADGRPGALRVRKIVEDPPRYLNTALFLRIVFEISAIVLVALVFFGVFGLTWQGVLISAGSMIVISYVLWGVAPRTLGRQHHDRVACLFAGPLVALTRVLGPLSRLLIMIGNALTPGKGFSEGPFASEAELRELVDLAEASEVIESGERRMIHSVFELGDTIVREVMVPRTDMVFIESNKTLRQAMSLALRSGFSRIPVTGEGGLDDVVGVLYLKDAIKRVYDHPKAETTERVASLMRNPEWCPDSKPVDELLREMQLNRTHLVIVVDEFGGTAGMATIEDILEEIVGEITDEYDEENTDITQLADGRYRVSARLGVDELGDLFSLELDEEDVDTVGGLMAKLLNKVPIVGSTVTYHGLELVADRSTGRRNRIGTVVVRQVEEHRPDETTESAASDTTARAT</sequence>
<organism evidence="15 16">
    <name type="scientific">Microlunatus parietis</name>
    <dbReference type="NCBI Taxonomy" id="682979"/>
    <lineage>
        <taxon>Bacteria</taxon>
        <taxon>Bacillati</taxon>
        <taxon>Actinomycetota</taxon>
        <taxon>Actinomycetes</taxon>
        <taxon>Propionibacteriales</taxon>
        <taxon>Propionibacteriaceae</taxon>
        <taxon>Microlunatus</taxon>
    </lineage>
</organism>
<dbReference type="Proteomes" id="UP000569914">
    <property type="component" value="Unassembled WGS sequence"/>
</dbReference>
<dbReference type="InterPro" id="IPR002550">
    <property type="entry name" value="CNNM"/>
</dbReference>
<dbReference type="PANTHER" id="PTHR22777:SF32">
    <property type="entry name" value="UPF0053 INNER MEMBRANE PROTEIN YFJD"/>
    <property type="match status" value="1"/>
</dbReference>
<evidence type="ECO:0000259" key="13">
    <source>
        <dbReference type="PROSITE" id="PS51371"/>
    </source>
</evidence>
<keyword evidence="7 9" id="KW-0129">CBS domain</keyword>
<evidence type="ECO:0000313" key="15">
    <source>
        <dbReference type="EMBL" id="NYE74584.1"/>
    </source>
</evidence>
<dbReference type="SUPFAM" id="SSF54631">
    <property type="entry name" value="CBS-domain pair"/>
    <property type="match status" value="1"/>
</dbReference>
<dbReference type="Pfam" id="PF00571">
    <property type="entry name" value="CBS"/>
    <property type="match status" value="2"/>
</dbReference>
<evidence type="ECO:0000256" key="10">
    <source>
        <dbReference type="PROSITE-ProRule" id="PRU01193"/>
    </source>
</evidence>
<keyword evidence="5" id="KW-0677">Repeat</keyword>
<feature type="compositionally biased region" description="Low complexity" evidence="11">
    <location>
        <begin position="430"/>
        <end position="441"/>
    </location>
</feature>
<evidence type="ECO:0000256" key="6">
    <source>
        <dbReference type="ARBA" id="ARBA00022989"/>
    </source>
</evidence>
<dbReference type="GO" id="GO:0050660">
    <property type="term" value="F:flavin adenine dinucleotide binding"/>
    <property type="evidence" value="ECO:0007669"/>
    <property type="project" value="InterPro"/>
</dbReference>
<keyword evidence="8 10" id="KW-0472">Membrane</keyword>
<evidence type="ECO:0000256" key="4">
    <source>
        <dbReference type="ARBA" id="ARBA00022692"/>
    </source>
</evidence>
<dbReference type="Gene3D" id="3.10.580.10">
    <property type="entry name" value="CBS-domain"/>
    <property type="match status" value="1"/>
</dbReference>
<dbReference type="FunFam" id="3.10.580.10:FF:000002">
    <property type="entry name" value="Magnesium/cobalt efflux protein CorC"/>
    <property type="match status" value="1"/>
</dbReference>
<dbReference type="InterPro" id="IPR044751">
    <property type="entry name" value="Ion_transp-like_CBS"/>
</dbReference>
<comment type="similarity">
    <text evidence="2">Belongs to the UPF0053 family.</text>
</comment>
<evidence type="ECO:0000256" key="12">
    <source>
        <dbReference type="SAM" id="Phobius"/>
    </source>
</evidence>
<dbReference type="CDD" id="cd04590">
    <property type="entry name" value="CBS_pair_CorC_HlyC_assoc"/>
    <property type="match status" value="1"/>
</dbReference>
<comment type="subcellular location">
    <subcellularLocation>
        <location evidence="1">Cell membrane</location>
        <topology evidence="1">Multi-pass membrane protein</topology>
    </subcellularLocation>
</comment>
<dbReference type="PANTHER" id="PTHR22777">
    <property type="entry name" value="HEMOLYSIN-RELATED"/>
    <property type="match status" value="1"/>
</dbReference>
<dbReference type="InterPro" id="IPR046342">
    <property type="entry name" value="CBS_dom_sf"/>
</dbReference>
<dbReference type="AlphaFoldDB" id="A0A7Y9IE63"/>
<keyword evidence="16" id="KW-1185">Reference proteome</keyword>
<evidence type="ECO:0000256" key="7">
    <source>
        <dbReference type="ARBA" id="ARBA00023122"/>
    </source>
</evidence>
<dbReference type="GO" id="GO:0005886">
    <property type="term" value="C:plasma membrane"/>
    <property type="evidence" value="ECO:0007669"/>
    <property type="project" value="UniProtKB-SubCell"/>
</dbReference>
<evidence type="ECO:0000256" key="11">
    <source>
        <dbReference type="SAM" id="MobiDB-lite"/>
    </source>
</evidence>
<dbReference type="Pfam" id="PF03471">
    <property type="entry name" value="CorC_HlyC"/>
    <property type="match status" value="1"/>
</dbReference>
<evidence type="ECO:0000256" key="8">
    <source>
        <dbReference type="ARBA" id="ARBA00023136"/>
    </source>
</evidence>
<name>A0A7Y9IE63_9ACTN</name>
<feature type="transmembrane region" description="Helical" evidence="12">
    <location>
        <begin position="6"/>
        <end position="28"/>
    </location>
</feature>
<protein>
    <submittedName>
        <fullName evidence="15">CBS domain containing-hemolysin-like protein</fullName>
    </submittedName>
</protein>
<dbReference type="EMBL" id="JACCBU010000001">
    <property type="protein sequence ID" value="NYE74584.1"/>
    <property type="molecule type" value="Genomic_DNA"/>
</dbReference>
<dbReference type="InterPro" id="IPR036318">
    <property type="entry name" value="FAD-bd_PCMH-like_sf"/>
</dbReference>
<accession>A0A7Y9IE63</accession>
<feature type="transmembrane region" description="Helical" evidence="12">
    <location>
        <begin position="65"/>
        <end position="87"/>
    </location>
</feature>
<keyword evidence="4 10" id="KW-0812">Transmembrane</keyword>
<dbReference type="Pfam" id="PF01595">
    <property type="entry name" value="CNNM"/>
    <property type="match status" value="1"/>
</dbReference>
<evidence type="ECO:0000313" key="16">
    <source>
        <dbReference type="Proteomes" id="UP000569914"/>
    </source>
</evidence>
<dbReference type="PROSITE" id="PS51846">
    <property type="entry name" value="CNNM"/>
    <property type="match status" value="1"/>
</dbReference>
<gene>
    <name evidence="15" type="ORF">BKA15_005913</name>
</gene>
<feature type="transmembrane region" description="Helical" evidence="12">
    <location>
        <begin position="124"/>
        <end position="147"/>
    </location>
</feature>
<dbReference type="PROSITE" id="PS51371">
    <property type="entry name" value="CBS"/>
    <property type="match status" value="2"/>
</dbReference>
<feature type="domain" description="CNNM transmembrane" evidence="14">
    <location>
        <begin position="1"/>
        <end position="187"/>
    </location>
</feature>
<feature type="region of interest" description="Disordered" evidence="11">
    <location>
        <begin position="421"/>
        <end position="441"/>
    </location>
</feature>
<keyword evidence="3" id="KW-1003">Cell membrane</keyword>
<feature type="domain" description="CBS" evidence="13">
    <location>
        <begin position="275"/>
        <end position="332"/>
    </location>
</feature>
<evidence type="ECO:0000256" key="3">
    <source>
        <dbReference type="ARBA" id="ARBA00022475"/>
    </source>
</evidence>
<evidence type="ECO:0000256" key="9">
    <source>
        <dbReference type="PROSITE-ProRule" id="PRU00703"/>
    </source>
</evidence>
<proteinExistence type="inferred from homology"/>
<dbReference type="InterPro" id="IPR016169">
    <property type="entry name" value="FAD-bd_PCMH_sub2"/>
</dbReference>
<comment type="caution">
    <text evidence="15">The sequence shown here is derived from an EMBL/GenBank/DDBJ whole genome shotgun (WGS) entry which is preliminary data.</text>
</comment>
<feature type="domain" description="CBS" evidence="13">
    <location>
        <begin position="206"/>
        <end position="267"/>
    </location>
</feature>
<evidence type="ECO:0000256" key="1">
    <source>
        <dbReference type="ARBA" id="ARBA00004651"/>
    </source>
</evidence>
<dbReference type="InterPro" id="IPR000644">
    <property type="entry name" value="CBS_dom"/>
</dbReference>
<reference evidence="15 16" key="1">
    <citation type="submission" date="2020-07" db="EMBL/GenBank/DDBJ databases">
        <title>Sequencing the genomes of 1000 actinobacteria strains.</title>
        <authorList>
            <person name="Klenk H.-P."/>
        </authorList>
    </citation>
    <scope>NUCLEOTIDE SEQUENCE [LARGE SCALE GENOMIC DNA]</scope>
    <source>
        <strain evidence="15 16">DSM 22083</strain>
    </source>
</reference>
<evidence type="ECO:0000256" key="2">
    <source>
        <dbReference type="ARBA" id="ARBA00006337"/>
    </source>
</evidence>
<dbReference type="SMART" id="SM00116">
    <property type="entry name" value="CBS"/>
    <property type="match status" value="2"/>
</dbReference>
<dbReference type="SMART" id="SM01091">
    <property type="entry name" value="CorC_HlyC"/>
    <property type="match status" value="1"/>
</dbReference>
<dbReference type="Gene3D" id="3.30.465.10">
    <property type="match status" value="1"/>
</dbReference>
<dbReference type="RefSeq" id="WP_179757000.1">
    <property type="nucleotide sequence ID" value="NZ_JACCBU010000001.1"/>
</dbReference>
<evidence type="ECO:0000259" key="14">
    <source>
        <dbReference type="PROSITE" id="PS51846"/>
    </source>
</evidence>